<evidence type="ECO:0000256" key="2">
    <source>
        <dbReference type="ARBA" id="ARBA00022801"/>
    </source>
</evidence>
<name>A0ABS8GMZ0_9FLAO</name>
<organism evidence="4 5">
    <name type="scientific">Leeuwenhoekiella parthenopeia</name>
    <dbReference type="NCBI Taxonomy" id="2890320"/>
    <lineage>
        <taxon>Bacteria</taxon>
        <taxon>Pseudomonadati</taxon>
        <taxon>Bacteroidota</taxon>
        <taxon>Flavobacteriia</taxon>
        <taxon>Flavobacteriales</taxon>
        <taxon>Flavobacteriaceae</taxon>
        <taxon>Leeuwenhoekiella</taxon>
    </lineage>
</organism>
<proteinExistence type="inferred from homology"/>
<dbReference type="Pfam" id="PF00884">
    <property type="entry name" value="Sulfatase"/>
    <property type="match status" value="1"/>
</dbReference>
<reference evidence="4 5" key="1">
    <citation type="submission" date="2021-11" db="EMBL/GenBank/DDBJ databases">
        <title>Seasonal and diel survey of microbial diversity of the Tyrrhenian coast.</title>
        <authorList>
            <person name="Gattoni G."/>
            <person name="Corral P."/>
        </authorList>
    </citation>
    <scope>NUCLEOTIDE SEQUENCE [LARGE SCALE GENOMIC DNA]</scope>
    <source>
        <strain evidence="4 5">Mr9</strain>
    </source>
</reference>
<comment type="similarity">
    <text evidence="1">Belongs to the sulfatase family.</text>
</comment>
<evidence type="ECO:0000313" key="4">
    <source>
        <dbReference type="EMBL" id="MCC4211280.1"/>
    </source>
</evidence>
<keyword evidence="5" id="KW-1185">Reference proteome</keyword>
<dbReference type="Gene3D" id="3.40.720.10">
    <property type="entry name" value="Alkaline Phosphatase, subunit A"/>
    <property type="match status" value="1"/>
</dbReference>
<dbReference type="Proteomes" id="UP001197770">
    <property type="component" value="Unassembled WGS sequence"/>
</dbReference>
<dbReference type="SUPFAM" id="SSF53649">
    <property type="entry name" value="Alkaline phosphatase-like"/>
    <property type="match status" value="1"/>
</dbReference>
<evidence type="ECO:0000256" key="1">
    <source>
        <dbReference type="ARBA" id="ARBA00008779"/>
    </source>
</evidence>
<dbReference type="InterPro" id="IPR050738">
    <property type="entry name" value="Sulfatase"/>
</dbReference>
<dbReference type="EMBL" id="JAJGMW010000001">
    <property type="protein sequence ID" value="MCC4211280.1"/>
    <property type="molecule type" value="Genomic_DNA"/>
</dbReference>
<gene>
    <name evidence="4" type="ORF">LLW17_00995</name>
</gene>
<comment type="caution">
    <text evidence="4">The sequence shown here is derived from an EMBL/GenBank/DDBJ whole genome shotgun (WGS) entry which is preliminary data.</text>
</comment>
<keyword evidence="2" id="KW-0378">Hydrolase</keyword>
<sequence>MTSIFLKFKMDLLNKVFRLTSMKFVSLSSFLLLLMGCDTNQQSNQVAKPLGNNKPNIVFIFSDDLSYKDISAYGQRNYKTPNLDELLSNSTRFTQAYTGAPECAPSRATMLTGLHVGHAPIRLNSSARGFEPLPDNTYTFGKMLQEAGYTTGVIGKWGLGYKDTAGNPLNQGFNYHYGYLTHYEAHSYFPLNLYENNKEIEFPQNESLNMQLLYELERNPESLKNVQFYKENGELALMDMKTAAYTPDLIDTKVSEFIEREKDNPFFLFFTTNLPHGPVIVDDLRQLKNRDDMSLLSKSWGAMVQRLDISVGKLIKKLKAEGLYDNTMIIFASDNGYAMHNSYRSENGESIWPDDEFLNNKGPFHGGKFSALEGGMRVPFSIHMPQQDYAEIISEPVWLLDLFPTFKDVSGYQGNLDVDGFSLLPLLEGDRNSIPKDRLMYFYKQNQQAARKGGFYAYRDHPEQPVQLFLLEEDQRAQVNLANIYPKIAADFKEILDTIHQPSQWYWNPGDTPQNFKKKQHLAEETDQIIKRYRPNNMKLMPWERNKTN</sequence>
<dbReference type="InterPro" id="IPR017850">
    <property type="entry name" value="Alkaline_phosphatase_core_sf"/>
</dbReference>
<accession>A0ABS8GMZ0</accession>
<evidence type="ECO:0000313" key="5">
    <source>
        <dbReference type="Proteomes" id="UP001197770"/>
    </source>
</evidence>
<protein>
    <submittedName>
        <fullName evidence="4">Sulfatase-like hydrolase/transferase</fullName>
    </submittedName>
</protein>
<evidence type="ECO:0000259" key="3">
    <source>
        <dbReference type="Pfam" id="PF00884"/>
    </source>
</evidence>
<dbReference type="RefSeq" id="WP_228228426.1">
    <property type="nucleotide sequence ID" value="NZ_JAJGMW010000001.1"/>
</dbReference>
<dbReference type="PANTHER" id="PTHR42693:SF53">
    <property type="entry name" value="ENDO-4-O-SULFATASE"/>
    <property type="match status" value="1"/>
</dbReference>
<feature type="domain" description="Sulfatase N-terminal" evidence="3">
    <location>
        <begin position="55"/>
        <end position="411"/>
    </location>
</feature>
<dbReference type="PANTHER" id="PTHR42693">
    <property type="entry name" value="ARYLSULFATASE FAMILY MEMBER"/>
    <property type="match status" value="1"/>
</dbReference>
<dbReference type="InterPro" id="IPR000917">
    <property type="entry name" value="Sulfatase_N"/>
</dbReference>